<evidence type="ECO:0000256" key="2">
    <source>
        <dbReference type="ARBA" id="ARBA00022840"/>
    </source>
</evidence>
<dbReference type="PROSITE" id="PS51456">
    <property type="entry name" value="MYOSIN_MOTOR"/>
    <property type="match status" value="1"/>
</dbReference>
<dbReference type="GO" id="GO:0016459">
    <property type="term" value="C:myosin complex"/>
    <property type="evidence" value="ECO:0007669"/>
    <property type="project" value="UniProtKB-KW"/>
</dbReference>
<evidence type="ECO:0000256" key="1">
    <source>
        <dbReference type="ARBA" id="ARBA00022741"/>
    </source>
</evidence>
<dbReference type="SMART" id="SM00242">
    <property type="entry name" value="MYSc"/>
    <property type="match status" value="1"/>
</dbReference>
<dbReference type="GO" id="GO:0005737">
    <property type="term" value="C:cytoplasm"/>
    <property type="evidence" value="ECO:0007669"/>
    <property type="project" value="TreeGrafter"/>
</dbReference>
<name>A0A4Q1BLJ8_TREME</name>
<evidence type="ECO:0000313" key="10">
    <source>
        <dbReference type="Proteomes" id="UP000289152"/>
    </source>
</evidence>
<dbReference type="InterPro" id="IPR036961">
    <property type="entry name" value="Kinesin_motor_dom_sf"/>
</dbReference>
<dbReference type="Gene3D" id="3.40.850.10">
    <property type="entry name" value="Kinesin motor domain"/>
    <property type="match status" value="2"/>
</dbReference>
<comment type="caution">
    <text evidence="6">Lacks conserved residue(s) required for the propagation of feature annotation.</text>
</comment>
<keyword evidence="2" id="KW-0067">ATP-binding</keyword>
<feature type="domain" description="Myosin motor" evidence="8">
    <location>
        <begin position="1"/>
        <end position="465"/>
    </location>
</feature>
<sequence length="783" mass="86018">MTTTDTGRDDGNVGSVAQRALDSILSHHDGSENSDVVPKRFIVVEGLVKQSTTQRIVEYISSASTTTAISDPRHHHPLPCSNLNEKLLVVDNVLTAFGNASTKGNDNSSRFGKMINTITDRVNEALRGVSEGEEAHAKVIGVVSLLDMFGFEVEEKNDLEQFCINWANESIQRLDLYNTLRSEGVADLTTQPNPSSSSSVLQLIHGSGSPSGTKNLTLTRGMIHIINDASKSRSSDPHDNLFDDLRTLSLSHHHDVTSPLIVMDDSLDNPDPRRYRFTIRHYAGSVTYDFKYWAVKNKNLGLTHDLSQLLSSSIEPSHDPIPITHKVPTNNTSTLCSIYARSIHGIINLLEASPDDGIQFIRCIKPRIKLNETSERVWDVDHVGSQLQAYGILRIISLVNDSWSEPVSIQTIVRKLICHSDSTTERELVERFLERLDPTGEEYRIGDTRVFCKPGLKMRLEEMIVVSKPVRPTWIPPSVISDGTIQEENDSSIGTPETGDDGTYDAGDYGTYGTGDDSTLDHGDMTIILPAPNYEDTLNLSSHVKGTSLDLDLVAKPLPTLTNRSESAMRALIRLIRFTPARQDIWGSFVPSQVAFAILTSRSKRGVDDDHDGLKQALKACVSRHETITIGKDELGVGSLEHSLQDTLAATLSYASQQFETHVHSLELDFYNGKSVTLGRINPFRLRTLSSRCGGMVQEKVQVGNASGNGNGTDGTLSGHKGKDGERSTGIDVEGGNGKGIADETFGKGKGPGEMEETRKKLMSMAEQGLFLQVLYRPFRLTL</sequence>
<feature type="compositionally biased region" description="Low complexity" evidence="7">
    <location>
        <begin position="504"/>
        <end position="517"/>
    </location>
</feature>
<accession>A0A4Q1BLJ8</accession>
<dbReference type="GO" id="GO:0000146">
    <property type="term" value="F:microfilament motor activity"/>
    <property type="evidence" value="ECO:0007669"/>
    <property type="project" value="TreeGrafter"/>
</dbReference>
<dbReference type="InterPro" id="IPR001609">
    <property type="entry name" value="Myosin_head_motor_dom-like"/>
</dbReference>
<reference evidence="9 10" key="1">
    <citation type="submission" date="2016-06" db="EMBL/GenBank/DDBJ databases">
        <title>Evolution of pathogenesis and genome organization in the Tremellales.</title>
        <authorList>
            <person name="Cuomo C."/>
            <person name="Litvintseva A."/>
            <person name="Heitman J."/>
            <person name="Chen Y."/>
            <person name="Sun S."/>
            <person name="Springer D."/>
            <person name="Dromer F."/>
            <person name="Young S."/>
            <person name="Zeng Q."/>
            <person name="Chapman S."/>
            <person name="Gujja S."/>
            <person name="Saif S."/>
            <person name="Birren B."/>
        </authorList>
    </citation>
    <scope>NUCLEOTIDE SEQUENCE [LARGE SCALE GENOMIC DNA]</scope>
    <source>
        <strain evidence="9 10">ATCC 28783</strain>
    </source>
</reference>
<dbReference type="AlphaFoldDB" id="A0A4Q1BLJ8"/>
<dbReference type="GO" id="GO:0005524">
    <property type="term" value="F:ATP binding"/>
    <property type="evidence" value="ECO:0007669"/>
    <property type="project" value="UniProtKB-KW"/>
</dbReference>
<keyword evidence="10" id="KW-1185">Reference proteome</keyword>
<dbReference type="Gene3D" id="3.30.70.1590">
    <property type="match status" value="1"/>
</dbReference>
<dbReference type="GO" id="GO:0051015">
    <property type="term" value="F:actin filament binding"/>
    <property type="evidence" value="ECO:0007669"/>
    <property type="project" value="TreeGrafter"/>
</dbReference>
<dbReference type="GO" id="GO:0016020">
    <property type="term" value="C:membrane"/>
    <property type="evidence" value="ECO:0007669"/>
    <property type="project" value="TreeGrafter"/>
</dbReference>
<evidence type="ECO:0000256" key="7">
    <source>
        <dbReference type="SAM" id="MobiDB-lite"/>
    </source>
</evidence>
<keyword evidence="1" id="KW-0547">Nucleotide-binding</keyword>
<dbReference type="InParanoid" id="A0A4Q1BLJ8"/>
<evidence type="ECO:0000256" key="6">
    <source>
        <dbReference type="PROSITE-ProRule" id="PRU00782"/>
    </source>
</evidence>
<protein>
    <recommendedName>
        <fullName evidence="8">Myosin motor domain-containing protein</fullName>
    </recommendedName>
</protein>
<dbReference type="VEuPathDB" id="FungiDB:TREMEDRAFT_66319"/>
<dbReference type="Pfam" id="PF00063">
    <property type="entry name" value="Myosin_head"/>
    <property type="match status" value="1"/>
</dbReference>
<evidence type="ECO:0000259" key="8">
    <source>
        <dbReference type="PROSITE" id="PS51456"/>
    </source>
</evidence>
<keyword evidence="4" id="KW-0505">Motor protein</keyword>
<evidence type="ECO:0000256" key="5">
    <source>
        <dbReference type="ARBA" id="ARBA00023203"/>
    </source>
</evidence>
<feature type="region of interest" description="Disordered" evidence="7">
    <location>
        <begin position="477"/>
        <end position="517"/>
    </location>
</feature>
<evidence type="ECO:0000256" key="4">
    <source>
        <dbReference type="ARBA" id="ARBA00023175"/>
    </source>
</evidence>
<dbReference type="InterPro" id="IPR027417">
    <property type="entry name" value="P-loop_NTPase"/>
</dbReference>
<feature type="compositionally biased region" description="Basic and acidic residues" evidence="7">
    <location>
        <begin position="741"/>
        <end position="755"/>
    </location>
</feature>
<dbReference type="OrthoDB" id="370884at2759"/>
<gene>
    <name evidence="9" type="ORF">M231_04075</name>
</gene>
<comment type="caution">
    <text evidence="9">The sequence shown here is derived from an EMBL/GenBank/DDBJ whole genome shotgun (WGS) entry which is preliminary data.</text>
</comment>
<dbReference type="VEuPathDB" id="FungiDB:TREMEDRAFT_63174"/>
<evidence type="ECO:0000313" key="9">
    <source>
        <dbReference type="EMBL" id="RXK38668.1"/>
    </source>
</evidence>
<dbReference type="Gene3D" id="1.20.58.530">
    <property type="match status" value="1"/>
</dbReference>
<proteinExistence type="inferred from homology"/>
<dbReference type="Proteomes" id="UP000289152">
    <property type="component" value="Unassembled WGS sequence"/>
</dbReference>
<dbReference type="STRING" id="5217.A0A4Q1BLJ8"/>
<keyword evidence="3 6" id="KW-0518">Myosin</keyword>
<dbReference type="EMBL" id="SDIL01000044">
    <property type="protein sequence ID" value="RXK38668.1"/>
    <property type="molecule type" value="Genomic_DNA"/>
</dbReference>
<dbReference type="SUPFAM" id="SSF52540">
    <property type="entry name" value="P-loop containing nucleoside triphosphate hydrolases"/>
    <property type="match status" value="1"/>
</dbReference>
<keyword evidence="5 6" id="KW-0009">Actin-binding</keyword>
<dbReference type="Gene3D" id="1.20.120.720">
    <property type="entry name" value="Myosin VI head, motor domain, U50 subdomain"/>
    <property type="match status" value="1"/>
</dbReference>
<feature type="region of interest" description="Disordered" evidence="7">
    <location>
        <begin position="703"/>
        <end position="755"/>
    </location>
</feature>
<dbReference type="PANTHER" id="PTHR13140">
    <property type="entry name" value="MYOSIN"/>
    <property type="match status" value="1"/>
</dbReference>
<dbReference type="GO" id="GO:0007015">
    <property type="term" value="P:actin filament organization"/>
    <property type="evidence" value="ECO:0007669"/>
    <property type="project" value="TreeGrafter"/>
</dbReference>
<organism evidence="9 10">
    <name type="scientific">Tremella mesenterica</name>
    <name type="common">Jelly fungus</name>
    <dbReference type="NCBI Taxonomy" id="5217"/>
    <lineage>
        <taxon>Eukaryota</taxon>
        <taxon>Fungi</taxon>
        <taxon>Dikarya</taxon>
        <taxon>Basidiomycota</taxon>
        <taxon>Agaricomycotina</taxon>
        <taxon>Tremellomycetes</taxon>
        <taxon>Tremellales</taxon>
        <taxon>Tremellaceae</taxon>
        <taxon>Tremella</taxon>
    </lineage>
</organism>
<comment type="similarity">
    <text evidence="6">Belongs to the TRAFAC class myosin-kinesin ATPase superfamily. Myosin family.</text>
</comment>
<evidence type="ECO:0000256" key="3">
    <source>
        <dbReference type="ARBA" id="ARBA00023123"/>
    </source>
</evidence>